<dbReference type="InterPro" id="IPR001539">
    <property type="entry name" value="Peptidase_U32"/>
</dbReference>
<sequence length="480" mass="54478">MMKLSVGTNFDDRLPLLLKDSHVDVFYGKLSSDLVGGGRPTFALPTIDRTRVEEHVKLLHAYGFKFNYLLNATCLDNLETTKEFHYRLRELLEWIGTLQPEYVTVSLPMLVDMVRTALPDVKISLSTFANVNTLRQAHYFEERGVSEITLPESRNRDFAFLESLRKSTSCDYQLIATNDCLLDCPMRQNHANFQSHASQCNHVTDGFALDYYMLRCTERKLQHPEELLKSQWIRPEDMHIYEELGYHKFKLTERMKTTEKIADTALAYSGRSYQGNLLSLLNSRMAEADFEMPNFSKNIKEDFAPSEKMRQVYSLLFSFQANIDNESLEGFLEGFRAKRCDRMDCDKCGYCAEWASRTVQVAKPGGAVLQEFEQLFAALASGTFFESAAGAPVTWTAESQSLYEGVVGRKPEFIRDMASTEIRKKAEELAAANGTGLVSRYEVAKANVLCTPADFRMFALMDLRALGFDTAELDAEEAVG</sequence>
<accession>A0ABX1YHU1</accession>
<dbReference type="PANTHER" id="PTHR30217">
    <property type="entry name" value="PEPTIDASE U32 FAMILY"/>
    <property type="match status" value="1"/>
</dbReference>
<dbReference type="Pfam" id="PF01136">
    <property type="entry name" value="Peptidase_U32"/>
    <property type="match status" value="1"/>
</dbReference>
<proteinExistence type="predicted"/>
<name>A0ABX1YHU1_9BACL</name>
<reference evidence="1 2" key="1">
    <citation type="submission" date="2019-10" db="EMBL/GenBank/DDBJ databases">
        <title>Description of Paenibacillus terricola sp. nov.</title>
        <authorList>
            <person name="Carlier A."/>
            <person name="Qi S."/>
        </authorList>
    </citation>
    <scope>NUCLEOTIDE SEQUENCE [LARGE SCALE GENOMIC DNA]</scope>
    <source>
        <strain evidence="1 2">LMG 31459</strain>
    </source>
</reference>
<dbReference type="Proteomes" id="UP000596857">
    <property type="component" value="Unassembled WGS sequence"/>
</dbReference>
<organism evidence="1 2">
    <name type="scientific">Paenibacillus phytohabitans</name>
    <dbReference type="NCBI Taxonomy" id="2654978"/>
    <lineage>
        <taxon>Bacteria</taxon>
        <taxon>Bacillati</taxon>
        <taxon>Bacillota</taxon>
        <taxon>Bacilli</taxon>
        <taxon>Bacillales</taxon>
        <taxon>Paenibacillaceae</taxon>
        <taxon>Paenibacillus</taxon>
    </lineage>
</organism>
<keyword evidence="2" id="KW-1185">Reference proteome</keyword>
<gene>
    <name evidence="1" type="ORF">GC101_14355</name>
</gene>
<evidence type="ECO:0008006" key="3">
    <source>
        <dbReference type="Google" id="ProtNLM"/>
    </source>
</evidence>
<evidence type="ECO:0000313" key="2">
    <source>
        <dbReference type="Proteomes" id="UP000596857"/>
    </source>
</evidence>
<dbReference type="InterPro" id="IPR051454">
    <property type="entry name" value="RNA/ubiquinone_mod_enzymes"/>
</dbReference>
<comment type="caution">
    <text evidence="1">The sequence shown here is derived from an EMBL/GenBank/DDBJ whole genome shotgun (WGS) entry which is preliminary data.</text>
</comment>
<evidence type="ECO:0000313" key="1">
    <source>
        <dbReference type="EMBL" id="NOU80054.1"/>
    </source>
</evidence>
<protein>
    <recommendedName>
        <fullName evidence="3">Peptidase U32</fullName>
    </recommendedName>
</protein>
<dbReference type="PANTHER" id="PTHR30217:SF10">
    <property type="entry name" value="23S RRNA 5-HYDROXYCYTIDINE C2501 SYNTHASE"/>
    <property type="match status" value="1"/>
</dbReference>
<dbReference type="EMBL" id="WHOB01000039">
    <property type="protein sequence ID" value="NOU80054.1"/>
    <property type="molecule type" value="Genomic_DNA"/>
</dbReference>